<evidence type="ECO:0000259" key="6">
    <source>
        <dbReference type="Pfam" id="PF04932"/>
    </source>
</evidence>
<organism evidence="7 8">
    <name type="scientific">Massilia solisilvae</name>
    <dbReference type="NCBI Taxonomy" id="1811225"/>
    <lineage>
        <taxon>Bacteria</taxon>
        <taxon>Pseudomonadati</taxon>
        <taxon>Pseudomonadota</taxon>
        <taxon>Betaproteobacteria</taxon>
        <taxon>Burkholderiales</taxon>
        <taxon>Oxalobacteraceae</taxon>
        <taxon>Telluria group</taxon>
        <taxon>Massilia</taxon>
    </lineage>
</organism>
<dbReference type="Proteomes" id="UP001205861">
    <property type="component" value="Unassembled WGS sequence"/>
</dbReference>
<comment type="caution">
    <text evidence="7">The sequence shown here is derived from an EMBL/GenBank/DDBJ whole genome shotgun (WGS) entry which is preliminary data.</text>
</comment>
<feature type="transmembrane region" description="Helical" evidence="5">
    <location>
        <begin position="392"/>
        <end position="408"/>
    </location>
</feature>
<feature type="transmembrane region" description="Helical" evidence="5">
    <location>
        <begin position="321"/>
        <end position="349"/>
    </location>
</feature>
<feature type="transmembrane region" description="Helical" evidence="5">
    <location>
        <begin position="113"/>
        <end position="131"/>
    </location>
</feature>
<feature type="transmembrane region" description="Helical" evidence="5">
    <location>
        <begin position="143"/>
        <end position="166"/>
    </location>
</feature>
<comment type="subcellular location">
    <subcellularLocation>
        <location evidence="1">Membrane</location>
        <topology evidence="1">Multi-pass membrane protein</topology>
    </subcellularLocation>
</comment>
<name>A0ABT2BE18_9BURK</name>
<dbReference type="GO" id="GO:0016874">
    <property type="term" value="F:ligase activity"/>
    <property type="evidence" value="ECO:0007669"/>
    <property type="project" value="UniProtKB-KW"/>
</dbReference>
<accession>A0ABT2BE18</accession>
<feature type="transmembrane region" description="Helical" evidence="5">
    <location>
        <begin position="361"/>
        <end position="386"/>
    </location>
</feature>
<sequence>MTKAYNARAWWVAALAFSLPFLSLITLSGTSATSYLLLLTAVLSFKDCRAALARHWHDTRLVVTAFLINFVFVLLCFVLRPEASANHLEKPLRMLLAASALALVLARRPSRQALWWGAVGGALACLPFVAYQRFDLAQERPGGLINAITFGDLALLLGLLSLVAAIDMRQSRARAALASLGALAGLLASLLTGTRGGLLALVPAAVIFYVLSRHERGAGQRVRLGLLAGTVLLAGAYFVPALGLEGRMAEGLADVRAWDGGGNKVTNVGIRLELWKGAIMLIRDHPLFGIEPNLMKMYLGRYVAAGALDPVVLTMPHLHNAILQALATGGIPGLLAWFGMFAAPFVYFVRALGARGAASAAFAPALAGLLVVTSYFCFGLTEVIFWSMKACLFYALTVFLLVGFCQLAKEEIGK</sequence>
<gene>
    <name evidence="7" type="ORF">NX773_01155</name>
</gene>
<dbReference type="InterPro" id="IPR051533">
    <property type="entry name" value="WaaL-like"/>
</dbReference>
<protein>
    <submittedName>
        <fullName evidence="7">O-antigen ligase family protein</fullName>
    </submittedName>
</protein>
<proteinExistence type="predicted"/>
<evidence type="ECO:0000313" key="7">
    <source>
        <dbReference type="EMBL" id="MCS0606771.1"/>
    </source>
</evidence>
<evidence type="ECO:0000256" key="5">
    <source>
        <dbReference type="SAM" id="Phobius"/>
    </source>
</evidence>
<keyword evidence="3 5" id="KW-1133">Transmembrane helix</keyword>
<dbReference type="RefSeq" id="WP_258854573.1">
    <property type="nucleotide sequence ID" value="NZ_JANUGV010000001.1"/>
</dbReference>
<dbReference type="PANTHER" id="PTHR37422:SF17">
    <property type="entry name" value="O-ANTIGEN LIGASE"/>
    <property type="match status" value="1"/>
</dbReference>
<evidence type="ECO:0000256" key="1">
    <source>
        <dbReference type="ARBA" id="ARBA00004141"/>
    </source>
</evidence>
<dbReference type="EMBL" id="JANUGV010000001">
    <property type="protein sequence ID" value="MCS0606771.1"/>
    <property type="molecule type" value="Genomic_DNA"/>
</dbReference>
<feature type="domain" description="O-antigen ligase-related" evidence="6">
    <location>
        <begin position="181"/>
        <end position="338"/>
    </location>
</feature>
<evidence type="ECO:0000256" key="4">
    <source>
        <dbReference type="ARBA" id="ARBA00023136"/>
    </source>
</evidence>
<dbReference type="PANTHER" id="PTHR37422">
    <property type="entry name" value="TEICHURONIC ACID BIOSYNTHESIS PROTEIN TUAE"/>
    <property type="match status" value="1"/>
</dbReference>
<keyword evidence="7" id="KW-0436">Ligase</keyword>
<dbReference type="Pfam" id="PF04932">
    <property type="entry name" value="Wzy_C"/>
    <property type="match status" value="1"/>
</dbReference>
<feature type="transmembrane region" description="Helical" evidence="5">
    <location>
        <begin position="224"/>
        <end position="244"/>
    </location>
</feature>
<feature type="transmembrane region" description="Helical" evidence="5">
    <location>
        <begin position="186"/>
        <end position="212"/>
    </location>
</feature>
<keyword evidence="2 5" id="KW-0812">Transmembrane</keyword>
<keyword evidence="8" id="KW-1185">Reference proteome</keyword>
<keyword evidence="4 5" id="KW-0472">Membrane</keyword>
<reference evidence="7 8" key="1">
    <citation type="submission" date="2022-08" db="EMBL/GenBank/DDBJ databases">
        <title>Reclassification of Massilia species as members of the genera Telluria, Duganella, Pseudoduganella, Mokoshia gen. nov. and Zemynaea gen. nov. using orthogonal and non-orthogonal genome-based approaches.</title>
        <authorList>
            <person name="Bowman J.P."/>
        </authorList>
    </citation>
    <scope>NUCLEOTIDE SEQUENCE [LARGE SCALE GENOMIC DNA]</scope>
    <source>
        <strain evidence="7 8">JCM 31607</strain>
    </source>
</reference>
<evidence type="ECO:0000313" key="8">
    <source>
        <dbReference type="Proteomes" id="UP001205861"/>
    </source>
</evidence>
<dbReference type="InterPro" id="IPR007016">
    <property type="entry name" value="O-antigen_ligase-rel_domated"/>
</dbReference>
<evidence type="ECO:0000256" key="3">
    <source>
        <dbReference type="ARBA" id="ARBA00022989"/>
    </source>
</evidence>
<feature type="transmembrane region" description="Helical" evidence="5">
    <location>
        <begin position="61"/>
        <end position="79"/>
    </location>
</feature>
<evidence type="ECO:0000256" key="2">
    <source>
        <dbReference type="ARBA" id="ARBA00022692"/>
    </source>
</evidence>